<name>A0A5B7HHZ4_PORTR</name>
<dbReference type="AlphaFoldDB" id="A0A5B7HHZ4"/>
<sequence length="62" mass="7034">MLLALRPGHHNTRPAHSLGGLRRTPFLATYCPSPYLCLLEENWPATTPVIPTQEYPRTHKDP</sequence>
<comment type="caution">
    <text evidence="1">The sequence shown here is derived from an EMBL/GenBank/DDBJ whole genome shotgun (WGS) entry which is preliminary data.</text>
</comment>
<protein>
    <submittedName>
        <fullName evidence="1">Uncharacterized protein</fullName>
    </submittedName>
</protein>
<evidence type="ECO:0000313" key="1">
    <source>
        <dbReference type="EMBL" id="MPC72441.1"/>
    </source>
</evidence>
<dbReference type="EMBL" id="VSRR010034752">
    <property type="protein sequence ID" value="MPC72441.1"/>
    <property type="molecule type" value="Genomic_DNA"/>
</dbReference>
<keyword evidence="2" id="KW-1185">Reference proteome</keyword>
<dbReference type="Proteomes" id="UP000324222">
    <property type="component" value="Unassembled WGS sequence"/>
</dbReference>
<reference evidence="1 2" key="1">
    <citation type="submission" date="2019-05" db="EMBL/GenBank/DDBJ databases">
        <title>Another draft genome of Portunus trituberculatus and its Hox gene families provides insights of decapod evolution.</title>
        <authorList>
            <person name="Jeong J.-H."/>
            <person name="Song I."/>
            <person name="Kim S."/>
            <person name="Choi T."/>
            <person name="Kim D."/>
            <person name="Ryu S."/>
            <person name="Kim W."/>
        </authorList>
    </citation>
    <scope>NUCLEOTIDE SEQUENCE [LARGE SCALE GENOMIC DNA]</scope>
    <source>
        <tissue evidence="1">Muscle</tissue>
    </source>
</reference>
<accession>A0A5B7HHZ4</accession>
<gene>
    <name evidence="1" type="ORF">E2C01_066746</name>
</gene>
<organism evidence="1 2">
    <name type="scientific">Portunus trituberculatus</name>
    <name type="common">Swimming crab</name>
    <name type="synonym">Neptunus trituberculatus</name>
    <dbReference type="NCBI Taxonomy" id="210409"/>
    <lineage>
        <taxon>Eukaryota</taxon>
        <taxon>Metazoa</taxon>
        <taxon>Ecdysozoa</taxon>
        <taxon>Arthropoda</taxon>
        <taxon>Crustacea</taxon>
        <taxon>Multicrustacea</taxon>
        <taxon>Malacostraca</taxon>
        <taxon>Eumalacostraca</taxon>
        <taxon>Eucarida</taxon>
        <taxon>Decapoda</taxon>
        <taxon>Pleocyemata</taxon>
        <taxon>Brachyura</taxon>
        <taxon>Eubrachyura</taxon>
        <taxon>Portunoidea</taxon>
        <taxon>Portunidae</taxon>
        <taxon>Portuninae</taxon>
        <taxon>Portunus</taxon>
    </lineage>
</organism>
<proteinExistence type="predicted"/>
<evidence type="ECO:0000313" key="2">
    <source>
        <dbReference type="Proteomes" id="UP000324222"/>
    </source>
</evidence>